<dbReference type="Proteomes" id="UP000828390">
    <property type="component" value="Unassembled WGS sequence"/>
</dbReference>
<sequence length="98" mass="11454">MNTHKSFVTTYNIVYNNARPVPPRRQLIRQPRLSTDYYDTRHTVCLHESLLVSNYKGSINVDCYITRHTVCLHESLLVSNYKGSHAYRVFRRLNPSVG</sequence>
<keyword evidence="2" id="KW-1185">Reference proteome</keyword>
<reference evidence="1" key="2">
    <citation type="submission" date="2020-11" db="EMBL/GenBank/DDBJ databases">
        <authorList>
            <person name="McCartney M.A."/>
            <person name="Auch B."/>
            <person name="Kono T."/>
            <person name="Mallez S."/>
            <person name="Becker A."/>
            <person name="Gohl D.M."/>
            <person name="Silverstein K.A.T."/>
            <person name="Koren S."/>
            <person name="Bechman K.B."/>
            <person name="Herman A."/>
            <person name="Abrahante J.E."/>
            <person name="Garbe J."/>
        </authorList>
    </citation>
    <scope>NUCLEOTIDE SEQUENCE</scope>
    <source>
        <strain evidence="1">Duluth1</strain>
        <tissue evidence="1">Whole animal</tissue>
    </source>
</reference>
<organism evidence="1 2">
    <name type="scientific">Dreissena polymorpha</name>
    <name type="common">Zebra mussel</name>
    <name type="synonym">Mytilus polymorpha</name>
    <dbReference type="NCBI Taxonomy" id="45954"/>
    <lineage>
        <taxon>Eukaryota</taxon>
        <taxon>Metazoa</taxon>
        <taxon>Spiralia</taxon>
        <taxon>Lophotrochozoa</taxon>
        <taxon>Mollusca</taxon>
        <taxon>Bivalvia</taxon>
        <taxon>Autobranchia</taxon>
        <taxon>Heteroconchia</taxon>
        <taxon>Euheterodonta</taxon>
        <taxon>Imparidentia</taxon>
        <taxon>Neoheterodontei</taxon>
        <taxon>Myida</taxon>
        <taxon>Dreissenoidea</taxon>
        <taxon>Dreissenidae</taxon>
        <taxon>Dreissena</taxon>
    </lineage>
</organism>
<reference evidence="1" key="1">
    <citation type="journal article" date="2019" name="bioRxiv">
        <title>The Genome of the Zebra Mussel, Dreissena polymorpha: A Resource for Invasive Species Research.</title>
        <authorList>
            <person name="McCartney M.A."/>
            <person name="Auch B."/>
            <person name="Kono T."/>
            <person name="Mallez S."/>
            <person name="Zhang Y."/>
            <person name="Obille A."/>
            <person name="Becker A."/>
            <person name="Abrahante J.E."/>
            <person name="Garbe J."/>
            <person name="Badalamenti J.P."/>
            <person name="Herman A."/>
            <person name="Mangelson H."/>
            <person name="Liachko I."/>
            <person name="Sullivan S."/>
            <person name="Sone E.D."/>
            <person name="Koren S."/>
            <person name="Silverstein K.A.T."/>
            <person name="Beckman K.B."/>
            <person name="Gohl D.M."/>
        </authorList>
    </citation>
    <scope>NUCLEOTIDE SEQUENCE</scope>
    <source>
        <strain evidence="1">Duluth1</strain>
        <tissue evidence="1">Whole animal</tissue>
    </source>
</reference>
<comment type="caution">
    <text evidence="1">The sequence shown here is derived from an EMBL/GenBank/DDBJ whole genome shotgun (WGS) entry which is preliminary data.</text>
</comment>
<gene>
    <name evidence="1" type="ORF">DPMN_118933</name>
</gene>
<evidence type="ECO:0000313" key="1">
    <source>
        <dbReference type="EMBL" id="KAH3817399.1"/>
    </source>
</evidence>
<dbReference type="AlphaFoldDB" id="A0A9D4JNY9"/>
<proteinExistence type="predicted"/>
<protein>
    <submittedName>
        <fullName evidence="1">Uncharacterized protein</fullName>
    </submittedName>
</protein>
<accession>A0A9D4JNY9</accession>
<evidence type="ECO:0000313" key="2">
    <source>
        <dbReference type="Proteomes" id="UP000828390"/>
    </source>
</evidence>
<name>A0A9D4JNY9_DREPO</name>
<dbReference type="EMBL" id="JAIWYP010000005">
    <property type="protein sequence ID" value="KAH3817399.1"/>
    <property type="molecule type" value="Genomic_DNA"/>
</dbReference>